<evidence type="ECO:0000256" key="1">
    <source>
        <dbReference type="SAM" id="MobiDB-lite"/>
    </source>
</evidence>
<feature type="domain" description="C2H2-type" evidence="2">
    <location>
        <begin position="996"/>
        <end position="1019"/>
    </location>
</feature>
<feature type="compositionally biased region" description="Basic and acidic residues" evidence="1">
    <location>
        <begin position="1094"/>
        <end position="1106"/>
    </location>
</feature>
<keyword evidence="4" id="KW-1185">Reference proteome</keyword>
<feature type="region of interest" description="Disordered" evidence="1">
    <location>
        <begin position="1079"/>
        <end position="1106"/>
    </location>
</feature>
<evidence type="ECO:0000313" key="4">
    <source>
        <dbReference type="Proteomes" id="UP000799771"/>
    </source>
</evidence>
<gene>
    <name evidence="3" type="ORF">P153DRAFT_364956</name>
</gene>
<protein>
    <recommendedName>
        <fullName evidence="2">C2H2-type domain-containing protein</fullName>
    </recommendedName>
</protein>
<feature type="compositionally biased region" description="Polar residues" evidence="1">
    <location>
        <begin position="953"/>
        <end position="962"/>
    </location>
</feature>
<feature type="compositionally biased region" description="Polar residues" evidence="1">
    <location>
        <begin position="267"/>
        <end position="279"/>
    </location>
</feature>
<feature type="compositionally biased region" description="Basic and acidic residues" evidence="1">
    <location>
        <begin position="302"/>
        <end position="341"/>
    </location>
</feature>
<name>A0A6A6AKC3_9PLEO</name>
<accession>A0A6A6AKC3</accession>
<dbReference type="InterPro" id="IPR013087">
    <property type="entry name" value="Znf_C2H2_type"/>
</dbReference>
<dbReference type="Proteomes" id="UP000799771">
    <property type="component" value="Unassembled WGS sequence"/>
</dbReference>
<feature type="compositionally biased region" description="Polar residues" evidence="1">
    <location>
        <begin position="874"/>
        <end position="897"/>
    </location>
</feature>
<dbReference type="PANTHER" id="PTHR48125">
    <property type="entry name" value="LP07818P1"/>
    <property type="match status" value="1"/>
</dbReference>
<sequence length="1106" mass="120019">MASNNYNPYNYSYEQSSAPQYSAYQTAPASNNASQSSRQYQPTPPPPTTQSTNYMSYPAQSYGTQRNGYISGQDNSWNGSTYGATRETTSRAAEVLHNMSNTSYAPSTTSSNQPGFTATNAATSHSRYSTGPSHSPQVQTHPTQSSYGQLQARPHSVNTNSTQGTASRGLPLPAAQMGYSSQGTQQQRSASPAQPQYSHSATSSARSAAMNAVASQQYTDYNQRQLPNAESSRTNQSSTTSNSYNYADAQTISPPTASISPAPTPSVSEPYNGQSTTTVDPMAVYDPWPEYQRKQAALRAQKAAEDAARAEEERIAEEARKAEEEKQEEERKRQEEEEGKARQSAIAASQPKQRKKAQRQQSNVVEASPAAAGTSDEPNELEAQIRAMMAKMRELNGKDPALLARIWEEERRAKAPAKSPTVQTKPTPQPATAQPVQAAQVSAPQVVSQRNKAASRELAAASVVKPAAPISAQPLPARPQAQANTRGGNTIWPPERKTSLATAAATYLSGLNSNHPIDAPQILSILDSNPSYIELCEQLEQRGLKLDRAAFAKTLLTAVPDVNSASRKAAPQPASLVNGVQKAPVPAAVMKKDLVAANLHHTPAAASPAPRVSYPPSPGNVSVMESPAPVAEMVPIRADLKPPANKEEAARKRNLSDLVDLTMLSDEEDLGPPQKRLNVGSTYQSTYPQIQDAMNVDEQPAVNNFPTASVPSRPALEPTTHAVKLPPNDLGHRSVVQVLDKRKALRRNTYNPATIARDVLLACGRFPGERQLNQHLDVMRQHIPQITNDSDLSTIRWDLIDPGSPPPGYFVNSVQALTEDADDEEDSENEDGQARPRSRSHTIGGESGARAQALPQAINPFTKQKRRGRPPRQSLPTPTLPKTPNRPSDPTTMSASASRAAGVGYSAFRSVELGEDGKPVPKKKGRPVGWRKAIHGSAAAQAQPAANGHTGPVQHQPSQPSGLRNVRTDGANEPIRIDSRSPSVANRNPQYQSYKCKWQKCNVELHNLETLQKHVYKVHRKETLRNTLECLWSNCGSEVTRHDPTTSSITERHAPLAFDNEDRWREHIQRTHIDPLSWELGDGPASGLSGRKALRPDRSDAEILTG</sequence>
<evidence type="ECO:0000313" key="3">
    <source>
        <dbReference type="EMBL" id="KAF2131364.1"/>
    </source>
</evidence>
<feature type="compositionally biased region" description="Polar residues" evidence="1">
    <location>
        <begin position="19"/>
        <end position="33"/>
    </location>
</feature>
<reference evidence="3" key="1">
    <citation type="journal article" date="2020" name="Stud. Mycol.">
        <title>101 Dothideomycetes genomes: a test case for predicting lifestyles and emergence of pathogens.</title>
        <authorList>
            <person name="Haridas S."/>
            <person name="Albert R."/>
            <person name="Binder M."/>
            <person name="Bloem J."/>
            <person name="Labutti K."/>
            <person name="Salamov A."/>
            <person name="Andreopoulos B."/>
            <person name="Baker S."/>
            <person name="Barry K."/>
            <person name="Bills G."/>
            <person name="Bluhm B."/>
            <person name="Cannon C."/>
            <person name="Castanera R."/>
            <person name="Culley D."/>
            <person name="Daum C."/>
            <person name="Ezra D."/>
            <person name="Gonzalez J."/>
            <person name="Henrissat B."/>
            <person name="Kuo A."/>
            <person name="Liang C."/>
            <person name="Lipzen A."/>
            <person name="Lutzoni F."/>
            <person name="Magnuson J."/>
            <person name="Mondo S."/>
            <person name="Nolan M."/>
            <person name="Ohm R."/>
            <person name="Pangilinan J."/>
            <person name="Park H.-J."/>
            <person name="Ramirez L."/>
            <person name="Alfaro M."/>
            <person name="Sun H."/>
            <person name="Tritt A."/>
            <person name="Yoshinaga Y."/>
            <person name="Zwiers L.-H."/>
            <person name="Turgeon B."/>
            <person name="Goodwin S."/>
            <person name="Spatafora J."/>
            <person name="Crous P."/>
            <person name="Grigoriev I."/>
        </authorList>
    </citation>
    <scope>NUCLEOTIDE SEQUENCE</scope>
    <source>
        <strain evidence="3">CBS 119687</strain>
    </source>
</reference>
<dbReference type="PROSITE" id="PS00028">
    <property type="entry name" value="ZINC_FINGER_C2H2_1"/>
    <property type="match status" value="1"/>
</dbReference>
<feature type="compositionally biased region" description="Low complexity" evidence="1">
    <location>
        <begin position="185"/>
        <end position="211"/>
    </location>
</feature>
<feature type="region of interest" description="Disordered" evidence="1">
    <location>
        <begin position="223"/>
        <end position="385"/>
    </location>
</feature>
<feature type="region of interest" description="Disordered" evidence="1">
    <location>
        <begin position="102"/>
        <end position="211"/>
    </location>
</feature>
<feature type="compositionally biased region" description="Low complexity" evidence="1">
    <location>
        <begin position="231"/>
        <end position="261"/>
    </location>
</feature>
<dbReference type="GeneID" id="54408152"/>
<dbReference type="PANTHER" id="PTHR48125:SF12">
    <property type="entry name" value="AT HOOK TRANSCRIPTION FACTOR FAMILY-RELATED"/>
    <property type="match status" value="1"/>
</dbReference>
<dbReference type="AlphaFoldDB" id="A0A6A6AKC3"/>
<feature type="compositionally biased region" description="Polar residues" evidence="1">
    <location>
        <begin position="102"/>
        <end position="149"/>
    </location>
</feature>
<dbReference type="OrthoDB" id="5424797at2759"/>
<feature type="region of interest" description="Disordered" evidence="1">
    <location>
        <begin position="475"/>
        <end position="494"/>
    </location>
</feature>
<evidence type="ECO:0000259" key="2">
    <source>
        <dbReference type="PROSITE" id="PS00028"/>
    </source>
</evidence>
<feature type="compositionally biased region" description="Polar residues" evidence="1">
    <location>
        <begin position="156"/>
        <end position="166"/>
    </location>
</feature>
<feature type="compositionally biased region" description="Polar residues" evidence="1">
    <location>
        <begin position="53"/>
        <end position="74"/>
    </location>
</feature>
<feature type="region of interest" description="Disordered" evidence="1">
    <location>
        <begin position="411"/>
        <end position="433"/>
    </location>
</feature>
<feature type="region of interest" description="Disordered" evidence="1">
    <location>
        <begin position="935"/>
        <end position="988"/>
    </location>
</feature>
<feature type="compositionally biased region" description="Acidic residues" evidence="1">
    <location>
        <begin position="819"/>
        <end position="831"/>
    </location>
</feature>
<proteinExistence type="predicted"/>
<organism evidence="3 4">
    <name type="scientific">Dothidotthia symphoricarpi CBS 119687</name>
    <dbReference type="NCBI Taxonomy" id="1392245"/>
    <lineage>
        <taxon>Eukaryota</taxon>
        <taxon>Fungi</taxon>
        <taxon>Dikarya</taxon>
        <taxon>Ascomycota</taxon>
        <taxon>Pezizomycotina</taxon>
        <taxon>Dothideomycetes</taxon>
        <taxon>Pleosporomycetidae</taxon>
        <taxon>Pleosporales</taxon>
        <taxon>Dothidotthiaceae</taxon>
        <taxon>Dothidotthia</taxon>
    </lineage>
</organism>
<dbReference type="RefSeq" id="XP_033525751.1">
    <property type="nucleotide sequence ID" value="XM_033667720.1"/>
</dbReference>
<dbReference type="EMBL" id="ML977502">
    <property type="protein sequence ID" value="KAF2131364.1"/>
    <property type="molecule type" value="Genomic_DNA"/>
</dbReference>
<feature type="region of interest" description="Disordered" evidence="1">
    <location>
        <begin position="19"/>
        <end position="74"/>
    </location>
</feature>
<feature type="compositionally biased region" description="Low complexity" evidence="1">
    <location>
        <begin position="418"/>
        <end position="433"/>
    </location>
</feature>
<feature type="region of interest" description="Disordered" evidence="1">
    <location>
        <begin position="819"/>
        <end position="900"/>
    </location>
</feature>